<keyword evidence="2" id="KW-0732">Signal</keyword>
<evidence type="ECO:0000313" key="4">
    <source>
        <dbReference type="Proteomes" id="UP000298493"/>
    </source>
</evidence>
<organism evidence="3 4">
    <name type="scientific">Venturia nashicola</name>
    <dbReference type="NCBI Taxonomy" id="86259"/>
    <lineage>
        <taxon>Eukaryota</taxon>
        <taxon>Fungi</taxon>
        <taxon>Dikarya</taxon>
        <taxon>Ascomycota</taxon>
        <taxon>Pezizomycotina</taxon>
        <taxon>Dothideomycetes</taxon>
        <taxon>Pleosporomycetidae</taxon>
        <taxon>Venturiales</taxon>
        <taxon>Venturiaceae</taxon>
        <taxon>Venturia</taxon>
    </lineage>
</organism>
<gene>
    <name evidence="3" type="ORF">E6O75_ATG06079</name>
</gene>
<feature type="compositionally biased region" description="Polar residues" evidence="1">
    <location>
        <begin position="1085"/>
        <end position="1107"/>
    </location>
</feature>
<name>A0A4Z1NZ92_9PEZI</name>
<feature type="compositionally biased region" description="Polar residues" evidence="1">
    <location>
        <begin position="1024"/>
        <end position="1045"/>
    </location>
</feature>
<evidence type="ECO:0000256" key="2">
    <source>
        <dbReference type="SAM" id="SignalP"/>
    </source>
</evidence>
<protein>
    <submittedName>
        <fullName evidence="3">Gb</fullName>
    </submittedName>
</protein>
<comment type="caution">
    <text evidence="3">The sequence shown here is derived from an EMBL/GenBank/DDBJ whole genome shotgun (WGS) entry which is preliminary data.</text>
</comment>
<feature type="compositionally biased region" description="Polar residues" evidence="1">
    <location>
        <begin position="941"/>
        <end position="1015"/>
    </location>
</feature>
<feature type="compositionally biased region" description="Polar residues" evidence="1">
    <location>
        <begin position="1117"/>
        <end position="1134"/>
    </location>
</feature>
<keyword evidence="4" id="KW-1185">Reference proteome</keyword>
<feature type="compositionally biased region" description="Polar residues" evidence="1">
    <location>
        <begin position="865"/>
        <end position="890"/>
    </location>
</feature>
<evidence type="ECO:0000313" key="3">
    <source>
        <dbReference type="EMBL" id="TID18958.1"/>
    </source>
</evidence>
<feature type="compositionally biased region" description="Polar residues" evidence="1">
    <location>
        <begin position="830"/>
        <end position="852"/>
    </location>
</feature>
<feature type="chain" id="PRO_5021464648" evidence="2">
    <location>
        <begin position="20"/>
        <end position="1340"/>
    </location>
</feature>
<evidence type="ECO:0000256" key="1">
    <source>
        <dbReference type="SAM" id="MobiDB-lite"/>
    </source>
</evidence>
<feature type="compositionally biased region" description="Polar residues" evidence="1">
    <location>
        <begin position="1058"/>
        <end position="1076"/>
    </location>
</feature>
<feature type="signal peptide" evidence="2">
    <location>
        <begin position="1"/>
        <end position="19"/>
    </location>
</feature>
<dbReference type="Proteomes" id="UP000298493">
    <property type="component" value="Unassembled WGS sequence"/>
</dbReference>
<dbReference type="EMBL" id="SNSC02000013">
    <property type="protein sequence ID" value="TID18958.1"/>
    <property type="molecule type" value="Genomic_DNA"/>
</dbReference>
<feature type="region of interest" description="Disordered" evidence="1">
    <location>
        <begin position="779"/>
        <end position="1294"/>
    </location>
</feature>
<feature type="compositionally biased region" description="Basic and acidic residues" evidence="1">
    <location>
        <begin position="782"/>
        <end position="807"/>
    </location>
</feature>
<reference evidence="3 4" key="1">
    <citation type="submission" date="2019-04" db="EMBL/GenBank/DDBJ databases">
        <title>High contiguity whole genome sequence and gene annotation resource for two Venturia nashicola isolates.</title>
        <authorList>
            <person name="Prokchorchik M."/>
            <person name="Won K."/>
            <person name="Lee Y."/>
            <person name="Choi E.D."/>
            <person name="Segonzac C."/>
            <person name="Sohn K.H."/>
        </authorList>
    </citation>
    <scope>NUCLEOTIDE SEQUENCE [LARGE SCALE GENOMIC DNA]</scope>
    <source>
        <strain evidence="3 4">PRI2</strain>
    </source>
</reference>
<feature type="compositionally biased region" description="Polar residues" evidence="1">
    <location>
        <begin position="808"/>
        <end position="822"/>
    </location>
</feature>
<proteinExistence type="predicted"/>
<sequence length="1340" mass="142233">MRRGLFLINGALCIMFCAAADHNQLIQEKGQAIWQDLKVGKVAPNPAPPVLTQEGRKYAAKVMGSYAEEANTFKALESALIHGELDQKRWVNTVDQWVHDFEDALHSRKLPSLRKPAISDLISTTKKVLHAINEIDGTGQNSTSGLDVRQSVGILLSDLIESLRVEVSPFAPEQKSSAAKANMDNLRQRQLEMVTIIRGLLERIPAASSLLDDAVVEIVGRNEKERGKKYFMKHYAPNTMDGPSKKNIKHINGLYKGQQEKSLDNREKRYLALMNTLLNSLKQSAQNVPGQYHTGIAPDLSHPAVPSMGSPKVAKPSVSVLQTESALIASEMSTTNISNATALATPSATIATALELSGLTNSTSNASLPAQIDGPWITTVHPMITVTEPVTTTIHFTVTETEPLTTTFHPTVMANAPVPSITIKTPSANATVHSTLMANAPVLSITIKTPYANATVHPTVLANAPVPSITTKTPSTNATATLTMKHLRTRELNQQREEEEDDRHKKELAIGLGIGLPIFAAGAGWAAYKAWKTIDYTRRISSMNEAGRALDWAAESLKYDLTYENAELAKTAKAIAQKAAQNAADKLAIEKAEEYGRRAKELQSKASKTAMEEAQKLGQLKDLSRMGGELHTIQEESPSAGTGPLEYTIDEGLSFAEEVAGQIAQLAMNEAARDLATAGQLTESAVASLGKATPNLFSWLLSQTAHLGGAAFGVVKDAVAASHVRKTPSTDGWSDAGTGSASSRQLFENTDLLFGPAFRVLQGMSEAERLEAYKKDVKKWKKEQDKLDPSKSENSPEKNDASMKETAKTATMKSQQAPQKTKASIKETATMKSQQAPQKTKASIKETATTKGQDAPQKTDASMKETATTKGQDTPQKTDASIKETATTKGQDAPQKTDASMKETATTKGQDAPQKTDASMKETATTKGQDAPQKTDASMKETATTKGQDAPQQNDASMKETATTKGQDAPQQNDASMKETATTKGQDAPQQSDASMKETATTRLQDASAPNSALPTETGPKATTKGQDAPQQNDASMKETATTKGQDAPQKNDASMKETATTRLQDASAPTNSALPTETGPKATTKGQNAPQQNDASMKETATTKGQDAQKNDASMKETATTRLQDASAPTNSALPAETGPKAPGQGDSISTGSDITRIPEAARPQDASAPTNSALPTETGPKAPGQGDSISTGSDVTRILETARPQDASAPTNSALPTETGPKAPGQGDSISTGSDVTRILESAPATETGPKAPGQGDSISTGSDVTRILESAPATETGPKAPGQGDSISTGSDVTRLLESGTAIPTQSLQTVELLNAIVDNLHVRDRNTCLIKYDKLG</sequence>
<dbReference type="STRING" id="86259.A0A4Z1NZ92"/>
<accession>A0A4Z1NZ92</accession>